<evidence type="ECO:0000256" key="6">
    <source>
        <dbReference type="RuleBase" id="RU000320"/>
    </source>
</evidence>
<dbReference type="RefSeq" id="WP_202245333.1">
    <property type="nucleotide sequence ID" value="NZ_JAESIY010000008.1"/>
</dbReference>
<dbReference type="NCBIfam" id="TIGR01770">
    <property type="entry name" value="NDH_I_N"/>
    <property type="match status" value="1"/>
</dbReference>
<proteinExistence type="inferred from homology"/>
<sequence>MQEKLTAITGSMGYFLPEIAIVISLVLLLIAGLFNAGRLNKLYQVLALAFLAVTMVLVVGQWQEVGDLVRPLPLFNNMVQLTSVSVFWKMICVLGAFITVAMGFGNQDFKDKSSEYYLLAFGVLLGAHLLVMANNLLTIYLSIELLSITAYILTSFSFNAASKEAAVKYLLFGAAASGVMLFGMSWLYALTGTLTIDDVQFLDGLIKANALPFTLAAIMTLAGLLYKISAAPMHIWAPDVYTAAPTPVAAYFSIVPKLAGIGILMKWMMVINLFGSSPVNWTIVLATIAMISIGIGNFSALWQNNVKRLLAYSSIAHSGFLVAGLVAYSETAYKAILFYSAIYLLMNMAAFLFVNHAEKEWGYTKVEDYKGLINVQPLLGVALVIVMIALTGLPPTGGFTGKFLIFSALWDSYVESGNDWSLYLLIFGLMNTVIALFYYLKLPYYIIFKNAEQKPQKQLIFSLQNFIGFFLVVMILLSFFKPDSLMRIINSVSFAF</sequence>
<name>A0A937F9M7_9BACT</name>
<evidence type="ECO:0000256" key="3">
    <source>
        <dbReference type="ARBA" id="ARBA00022989"/>
    </source>
</evidence>
<keyword evidence="5" id="KW-0520">NAD</keyword>
<dbReference type="GO" id="GO:0008137">
    <property type="term" value="F:NADH dehydrogenase (ubiquinone) activity"/>
    <property type="evidence" value="ECO:0007669"/>
    <property type="project" value="InterPro"/>
</dbReference>
<dbReference type="EC" id="7.1.1.-" evidence="5"/>
<keyword evidence="2 5" id="KW-0812">Transmembrane</keyword>
<keyword evidence="5" id="KW-0813">Transport</keyword>
<feature type="transmembrane region" description="Helical" evidence="5">
    <location>
        <begin position="248"/>
        <end position="269"/>
    </location>
</feature>
<dbReference type="GO" id="GO:0050136">
    <property type="term" value="F:NADH dehydrogenase (quinone) (non-electrogenic) activity"/>
    <property type="evidence" value="ECO:0007669"/>
    <property type="project" value="UniProtKB-UniRule"/>
</dbReference>
<feature type="transmembrane region" description="Helical" evidence="5">
    <location>
        <begin position="281"/>
        <end position="302"/>
    </location>
</feature>
<feature type="transmembrane region" description="Helical" evidence="5">
    <location>
        <begin position="420"/>
        <end position="440"/>
    </location>
</feature>
<feature type="transmembrane region" description="Helical" evidence="5">
    <location>
        <begin position="210"/>
        <end position="228"/>
    </location>
</feature>
<accession>A0A937F9M7</accession>
<dbReference type="HAMAP" id="MF_00445">
    <property type="entry name" value="NDH1_NuoN_1"/>
    <property type="match status" value="1"/>
</dbReference>
<keyword evidence="9" id="KW-1185">Reference proteome</keyword>
<evidence type="ECO:0000256" key="1">
    <source>
        <dbReference type="ARBA" id="ARBA00004127"/>
    </source>
</evidence>
<feature type="transmembrane region" description="Helical" evidence="5">
    <location>
        <begin position="139"/>
        <end position="158"/>
    </location>
</feature>
<comment type="subunit">
    <text evidence="5">NDH-1 is composed of 14 different subunits. Subunits NuoA, H, J, K, L, M, N constitute the membrane sector of the complex.</text>
</comment>
<dbReference type="AlphaFoldDB" id="A0A937F9M7"/>
<evidence type="ECO:0000259" key="7">
    <source>
        <dbReference type="Pfam" id="PF00361"/>
    </source>
</evidence>
<feature type="domain" description="NADH:quinone oxidoreductase/Mrp antiporter transmembrane" evidence="7">
    <location>
        <begin position="133"/>
        <end position="413"/>
    </location>
</feature>
<dbReference type="GO" id="GO:0005886">
    <property type="term" value="C:plasma membrane"/>
    <property type="evidence" value="ECO:0007669"/>
    <property type="project" value="UniProtKB-SubCell"/>
</dbReference>
<feature type="transmembrane region" description="Helical" evidence="5">
    <location>
        <begin position="12"/>
        <end position="35"/>
    </location>
</feature>
<keyword evidence="4 5" id="KW-0472">Membrane</keyword>
<keyword evidence="5" id="KW-1278">Translocase</keyword>
<dbReference type="GO" id="GO:0012505">
    <property type="term" value="C:endomembrane system"/>
    <property type="evidence" value="ECO:0007669"/>
    <property type="project" value="UniProtKB-SubCell"/>
</dbReference>
<comment type="subcellular location">
    <subcellularLocation>
        <location evidence="5">Cell membrane</location>
        <topology evidence="5">Multi-pass membrane protein</topology>
    </subcellularLocation>
    <subcellularLocation>
        <location evidence="1">Endomembrane system</location>
        <topology evidence="1">Multi-pass membrane protein</topology>
    </subcellularLocation>
    <subcellularLocation>
        <location evidence="6">Membrane</location>
        <topology evidence="6">Multi-pass membrane protein</topology>
    </subcellularLocation>
</comment>
<evidence type="ECO:0000256" key="4">
    <source>
        <dbReference type="ARBA" id="ARBA00023136"/>
    </source>
</evidence>
<evidence type="ECO:0000256" key="2">
    <source>
        <dbReference type="ARBA" id="ARBA00022692"/>
    </source>
</evidence>
<evidence type="ECO:0000313" key="8">
    <source>
        <dbReference type="EMBL" id="MBL3657547.1"/>
    </source>
</evidence>
<evidence type="ECO:0000313" key="9">
    <source>
        <dbReference type="Proteomes" id="UP000659388"/>
    </source>
</evidence>
<dbReference type="GO" id="GO:0042773">
    <property type="term" value="P:ATP synthesis coupled electron transport"/>
    <property type="evidence" value="ECO:0007669"/>
    <property type="project" value="InterPro"/>
</dbReference>
<comment type="caution">
    <text evidence="8">The sequence shown here is derived from an EMBL/GenBank/DDBJ whole genome shotgun (WGS) entry which is preliminary data.</text>
</comment>
<dbReference type="EMBL" id="JAESIY010000008">
    <property type="protein sequence ID" value="MBL3657547.1"/>
    <property type="molecule type" value="Genomic_DNA"/>
</dbReference>
<comment type="similarity">
    <text evidence="5">Belongs to the complex I subunit 2 family.</text>
</comment>
<organism evidence="8 9">
    <name type="scientific">Fulvivirga sediminis</name>
    <dbReference type="NCBI Taxonomy" id="2803949"/>
    <lineage>
        <taxon>Bacteria</taxon>
        <taxon>Pseudomonadati</taxon>
        <taxon>Bacteroidota</taxon>
        <taxon>Cytophagia</taxon>
        <taxon>Cytophagales</taxon>
        <taxon>Fulvivirgaceae</taxon>
        <taxon>Fulvivirga</taxon>
    </lineage>
</organism>
<protein>
    <recommendedName>
        <fullName evidence="5">NADH-quinone oxidoreductase subunit N</fullName>
        <ecNumber evidence="5">7.1.1.-</ecNumber>
    </recommendedName>
    <alternativeName>
        <fullName evidence="5">NADH dehydrogenase I subunit N</fullName>
    </alternativeName>
    <alternativeName>
        <fullName evidence="5">NDH-1 subunit N</fullName>
    </alternativeName>
</protein>
<reference evidence="8" key="1">
    <citation type="submission" date="2021-01" db="EMBL/GenBank/DDBJ databases">
        <title>Fulvivirga kasyanovii gen. nov., sp nov., a novel member of the phylum Bacteroidetes isolated from seawater in a mussel farm.</title>
        <authorList>
            <person name="Zhao L.-H."/>
            <person name="Wang Z.-J."/>
        </authorList>
    </citation>
    <scope>NUCLEOTIDE SEQUENCE</scope>
    <source>
        <strain evidence="8">2943</strain>
    </source>
</reference>
<dbReference type="PANTHER" id="PTHR22773">
    <property type="entry name" value="NADH DEHYDROGENASE"/>
    <property type="match status" value="1"/>
</dbReference>
<feature type="transmembrane region" description="Helical" evidence="5">
    <location>
        <begin position="42"/>
        <end position="62"/>
    </location>
</feature>
<feature type="transmembrane region" description="Helical" evidence="5">
    <location>
        <begin position="82"/>
        <end position="104"/>
    </location>
</feature>
<dbReference type="Proteomes" id="UP000659388">
    <property type="component" value="Unassembled WGS sequence"/>
</dbReference>
<dbReference type="Pfam" id="PF00361">
    <property type="entry name" value="Proton_antipo_M"/>
    <property type="match status" value="1"/>
</dbReference>
<evidence type="ECO:0000256" key="5">
    <source>
        <dbReference type="HAMAP-Rule" id="MF_00445"/>
    </source>
</evidence>
<gene>
    <name evidence="5" type="primary">nuoN</name>
    <name evidence="8" type="ORF">JL102_15470</name>
</gene>
<dbReference type="InterPro" id="IPR001750">
    <property type="entry name" value="ND/Mrp_TM"/>
</dbReference>
<feature type="transmembrane region" description="Helical" evidence="5">
    <location>
        <begin position="170"/>
        <end position="190"/>
    </location>
</feature>
<feature type="transmembrane region" description="Helical" evidence="5">
    <location>
        <begin position="375"/>
        <end position="393"/>
    </location>
</feature>
<keyword evidence="3 5" id="KW-1133">Transmembrane helix</keyword>
<comment type="catalytic activity">
    <reaction evidence="5">
        <text>a quinone + NADH + 5 H(+)(in) = a quinol + NAD(+) + 4 H(+)(out)</text>
        <dbReference type="Rhea" id="RHEA:57888"/>
        <dbReference type="ChEBI" id="CHEBI:15378"/>
        <dbReference type="ChEBI" id="CHEBI:24646"/>
        <dbReference type="ChEBI" id="CHEBI:57540"/>
        <dbReference type="ChEBI" id="CHEBI:57945"/>
        <dbReference type="ChEBI" id="CHEBI:132124"/>
    </reaction>
</comment>
<feature type="transmembrane region" description="Helical" evidence="5">
    <location>
        <begin position="116"/>
        <end position="133"/>
    </location>
</feature>
<keyword evidence="5" id="KW-1003">Cell membrane</keyword>
<comment type="function">
    <text evidence="5">NDH-1 shuttles electrons from NADH, via FMN and iron-sulfur (Fe-S) centers, to quinones in the respiratory chain. The immediate electron acceptor for the enzyme in this species is believed to be a menaquinone. Couples the redox reaction to proton translocation (for every two electrons transferred, four hydrogen ions are translocated across the cytoplasmic membrane), and thus conserves the redox energy in a proton gradient.</text>
</comment>
<dbReference type="InterPro" id="IPR010096">
    <property type="entry name" value="NADH-Q_OxRdtase_suN/2"/>
</dbReference>
<feature type="transmembrane region" description="Helical" evidence="5">
    <location>
        <begin position="460"/>
        <end position="480"/>
    </location>
</feature>
<feature type="transmembrane region" description="Helical" evidence="5">
    <location>
        <begin position="309"/>
        <end position="329"/>
    </location>
</feature>
<feature type="transmembrane region" description="Helical" evidence="5">
    <location>
        <begin position="335"/>
        <end position="354"/>
    </location>
</feature>
<keyword evidence="5" id="KW-0874">Quinone</keyword>
<dbReference type="GO" id="GO:0048038">
    <property type="term" value="F:quinone binding"/>
    <property type="evidence" value="ECO:0007669"/>
    <property type="project" value="UniProtKB-KW"/>
</dbReference>